<evidence type="ECO:0000313" key="1">
    <source>
        <dbReference type="EMBL" id="KJH53336.1"/>
    </source>
</evidence>
<dbReference type="AlphaFoldDB" id="A0A0D8YFB4"/>
<dbReference type="STRING" id="29172.A0A0D8YFB4"/>
<accession>A0A0D8YFB4</accession>
<sequence length="209" mass="23415">MNELLGLDTQLPVDTFRVRWALNVEGLAEIKDPGQTVKITELVEKKNVKIGNKQVTVQGLVQTLTGLIPISYLEPKAGQACSSLEKKIIESNPVIEAVAQGQWWLGRVSPVEVGVRLSRDPSLLMGNYAVCQPPEMDPLTTNKWAEFVLVVRNISGDVDQWMYEWEVNNRFNQKFSKTLKGREIGNDIIVGPPESALPAVVYFIIKRTR</sequence>
<name>A0A0D8YFB4_DICVI</name>
<dbReference type="EMBL" id="KN716153">
    <property type="protein sequence ID" value="KJH53336.1"/>
    <property type="molecule type" value="Genomic_DNA"/>
</dbReference>
<organism evidence="1 2">
    <name type="scientific">Dictyocaulus viviparus</name>
    <name type="common">Bovine lungworm</name>
    <dbReference type="NCBI Taxonomy" id="29172"/>
    <lineage>
        <taxon>Eukaryota</taxon>
        <taxon>Metazoa</taxon>
        <taxon>Ecdysozoa</taxon>
        <taxon>Nematoda</taxon>
        <taxon>Chromadorea</taxon>
        <taxon>Rhabditida</taxon>
        <taxon>Rhabditina</taxon>
        <taxon>Rhabditomorpha</taxon>
        <taxon>Strongyloidea</taxon>
        <taxon>Metastrongylidae</taxon>
        <taxon>Dictyocaulus</taxon>
    </lineage>
</organism>
<reference evidence="1 2" key="1">
    <citation type="submission" date="2013-11" db="EMBL/GenBank/DDBJ databases">
        <title>Draft genome of the bovine lungworm Dictyocaulus viviparus.</title>
        <authorList>
            <person name="Mitreva M."/>
        </authorList>
    </citation>
    <scope>NUCLEOTIDE SEQUENCE [LARGE SCALE GENOMIC DNA]</scope>
    <source>
        <strain evidence="1 2">HannoverDv2000</strain>
    </source>
</reference>
<dbReference type="OrthoDB" id="4062651at2759"/>
<evidence type="ECO:0000313" key="2">
    <source>
        <dbReference type="Proteomes" id="UP000053766"/>
    </source>
</evidence>
<dbReference type="Proteomes" id="UP000053766">
    <property type="component" value="Unassembled WGS sequence"/>
</dbReference>
<proteinExistence type="predicted"/>
<reference evidence="2" key="2">
    <citation type="journal article" date="2016" name="Sci. Rep.">
        <title>Dictyocaulus viviparus genome, variome and transcriptome elucidate lungworm biology and support future intervention.</title>
        <authorList>
            <person name="McNulty S.N."/>
            <person name="Strube C."/>
            <person name="Rosa B.A."/>
            <person name="Martin J.C."/>
            <person name="Tyagi R."/>
            <person name="Choi Y.J."/>
            <person name="Wang Q."/>
            <person name="Hallsworth Pepin K."/>
            <person name="Zhang X."/>
            <person name="Ozersky P."/>
            <person name="Wilson R.K."/>
            <person name="Sternberg P.W."/>
            <person name="Gasser R.B."/>
            <person name="Mitreva M."/>
        </authorList>
    </citation>
    <scope>NUCLEOTIDE SEQUENCE [LARGE SCALE GENOMIC DNA]</scope>
    <source>
        <strain evidence="2">HannoverDv2000</strain>
    </source>
</reference>
<keyword evidence="2" id="KW-1185">Reference proteome</keyword>
<protein>
    <submittedName>
        <fullName evidence="1">Uncharacterized protein</fullName>
    </submittedName>
</protein>
<gene>
    <name evidence="1" type="ORF">DICVIV_00459</name>
</gene>